<dbReference type="AlphaFoldDB" id="A0A9P5U253"/>
<reference evidence="2" key="1">
    <citation type="submission" date="2020-11" db="EMBL/GenBank/DDBJ databases">
        <authorList>
            <consortium name="DOE Joint Genome Institute"/>
            <person name="Ahrendt S."/>
            <person name="Riley R."/>
            <person name="Andreopoulos W."/>
            <person name="Labutti K."/>
            <person name="Pangilinan J."/>
            <person name="Ruiz-Duenas F.J."/>
            <person name="Barrasa J.M."/>
            <person name="Sanchez-Garcia M."/>
            <person name="Camarero S."/>
            <person name="Miyauchi S."/>
            <person name="Serrano A."/>
            <person name="Linde D."/>
            <person name="Babiker R."/>
            <person name="Drula E."/>
            <person name="Ayuso-Fernandez I."/>
            <person name="Pacheco R."/>
            <person name="Padilla G."/>
            <person name="Ferreira P."/>
            <person name="Barriuso J."/>
            <person name="Kellner H."/>
            <person name="Castanera R."/>
            <person name="Alfaro M."/>
            <person name="Ramirez L."/>
            <person name="Pisabarro A.G."/>
            <person name="Kuo A."/>
            <person name="Tritt A."/>
            <person name="Lipzen A."/>
            <person name="He G."/>
            <person name="Yan M."/>
            <person name="Ng V."/>
            <person name="Cullen D."/>
            <person name="Martin F."/>
            <person name="Rosso M.-N."/>
            <person name="Henrissat B."/>
            <person name="Hibbett D."/>
            <person name="Martinez A.T."/>
            <person name="Grigoriev I.V."/>
        </authorList>
    </citation>
    <scope>NUCLEOTIDE SEQUENCE</scope>
    <source>
        <strain evidence="2">AH 40177</strain>
    </source>
</reference>
<dbReference type="Proteomes" id="UP000772434">
    <property type="component" value="Unassembled WGS sequence"/>
</dbReference>
<evidence type="ECO:0000313" key="2">
    <source>
        <dbReference type="EMBL" id="KAF9064335.1"/>
    </source>
</evidence>
<dbReference type="OrthoDB" id="2892623at2759"/>
<name>A0A9P5U253_9AGAR</name>
<evidence type="ECO:0000256" key="1">
    <source>
        <dbReference type="SAM" id="MobiDB-lite"/>
    </source>
</evidence>
<feature type="compositionally biased region" description="Polar residues" evidence="1">
    <location>
        <begin position="208"/>
        <end position="218"/>
    </location>
</feature>
<feature type="compositionally biased region" description="Basic and acidic residues" evidence="1">
    <location>
        <begin position="166"/>
        <end position="175"/>
    </location>
</feature>
<comment type="caution">
    <text evidence="2">The sequence shown here is derived from an EMBL/GenBank/DDBJ whole genome shotgun (WGS) entry which is preliminary data.</text>
</comment>
<feature type="region of interest" description="Disordered" evidence="1">
    <location>
        <begin position="290"/>
        <end position="309"/>
    </location>
</feature>
<keyword evidence="3" id="KW-1185">Reference proteome</keyword>
<feature type="compositionally biased region" description="Basic residues" evidence="1">
    <location>
        <begin position="471"/>
        <end position="488"/>
    </location>
</feature>
<feature type="region of interest" description="Disordered" evidence="1">
    <location>
        <begin position="314"/>
        <end position="340"/>
    </location>
</feature>
<evidence type="ECO:0000313" key="3">
    <source>
        <dbReference type="Proteomes" id="UP000772434"/>
    </source>
</evidence>
<proteinExistence type="predicted"/>
<organism evidence="2 3">
    <name type="scientific">Rhodocollybia butyracea</name>
    <dbReference type="NCBI Taxonomy" id="206335"/>
    <lineage>
        <taxon>Eukaryota</taxon>
        <taxon>Fungi</taxon>
        <taxon>Dikarya</taxon>
        <taxon>Basidiomycota</taxon>
        <taxon>Agaricomycotina</taxon>
        <taxon>Agaricomycetes</taxon>
        <taxon>Agaricomycetidae</taxon>
        <taxon>Agaricales</taxon>
        <taxon>Marasmiineae</taxon>
        <taxon>Omphalotaceae</taxon>
        <taxon>Rhodocollybia</taxon>
    </lineage>
</organism>
<dbReference type="EMBL" id="JADNRY010000126">
    <property type="protein sequence ID" value="KAF9064335.1"/>
    <property type="molecule type" value="Genomic_DNA"/>
</dbReference>
<feature type="region of interest" description="Disordered" evidence="1">
    <location>
        <begin position="457"/>
        <end position="493"/>
    </location>
</feature>
<protein>
    <submittedName>
        <fullName evidence="2">Uncharacterized protein</fullName>
    </submittedName>
</protein>
<feature type="region of interest" description="Disordered" evidence="1">
    <location>
        <begin position="165"/>
        <end position="243"/>
    </location>
</feature>
<sequence length="606" mass="66867">MSVVIAPHLSPSFGSLNFGDHHGLEAIPVLSTGLSASILHVTGTNIPPASVKSVEWVPKKLDEDELTEITNMFEKGRTTPPAPKPQSSVDTRVYLTSKSNQQTHRFFSRDLAVLPLSQTSLSNVAPAASFDGGPLNIYPVPPNSGHHHVPPVSIGRPLNFPITDSEIVKRPRERPPPAYSTGHPRKNLSITVTRPVGKQKKTSIFPLDQSSPASSGSNPPLAGTDLSNAKDCEPSSGSNTTGMSLVGALSSAFSENAAQNSSYEVHSAPHSLVGAMTSAFSGNVPENFYSDNDLGAESPESDSDPQITERHFHKRRQAFKPVPQIISPEKSQLRSRHTPKGPYLIPSEQILERHLAVEKLLALPLLGTSVARENAKEYLDIDEEVLLDRKSGAEVHKLQRRQVDLEARRSIWKNNLRFVMKQRSASTSTQSGPFRQYHTSSLASSTTYLQRYRREVDAVPSEAESEEKHSGPTKRSHSHEIHPRKKVKFSNSDPRTCTSNAINHQFNAVLCAELLQKLVKGKVRITGQELEQIALFLEDPLLERVMKASPNRDVDIEYDKACDSIWHVLQRIAQSPPDTLGIPEDVERVLKWQAEKIVRNVKLVQA</sequence>
<accession>A0A9P5U253</accession>
<gene>
    <name evidence="2" type="ORF">BDP27DRAFT_1333732</name>
</gene>